<dbReference type="InterPro" id="IPR036397">
    <property type="entry name" value="RNaseH_sf"/>
</dbReference>
<dbReference type="GO" id="GO:0015074">
    <property type="term" value="P:DNA integration"/>
    <property type="evidence" value="ECO:0007669"/>
    <property type="project" value="InterPro"/>
</dbReference>
<proteinExistence type="predicted"/>
<dbReference type="InterPro" id="IPR001584">
    <property type="entry name" value="Integrase_cat-core"/>
</dbReference>
<comment type="caution">
    <text evidence="2">The sequence shown here is derived from an EMBL/GenBank/DDBJ whole genome shotgun (WGS) entry which is preliminary data.</text>
</comment>
<dbReference type="AlphaFoldDB" id="A0A7W7S454"/>
<dbReference type="Proteomes" id="UP000534286">
    <property type="component" value="Unassembled WGS sequence"/>
</dbReference>
<name>A0A7W7S454_9ACTN</name>
<dbReference type="Gene3D" id="3.30.420.10">
    <property type="entry name" value="Ribonuclease H-like superfamily/Ribonuclease H"/>
    <property type="match status" value="1"/>
</dbReference>
<reference evidence="2 3" key="1">
    <citation type="submission" date="2020-08" db="EMBL/GenBank/DDBJ databases">
        <title>Sequencing the genomes of 1000 actinobacteria strains.</title>
        <authorList>
            <person name="Klenk H.-P."/>
        </authorList>
    </citation>
    <scope>NUCLEOTIDE SEQUENCE [LARGE SCALE GENOMIC DNA]</scope>
    <source>
        <strain evidence="2 3">DSM 43023</strain>
    </source>
</reference>
<evidence type="ECO:0000259" key="1">
    <source>
        <dbReference type="PROSITE" id="PS50994"/>
    </source>
</evidence>
<sequence>MRNRDARFTAAFDAVFASAGVRVISTPVRAPWANAIAEHGVGSVRRECTDRLLIAGHRHLQRVLIEFVDHYNTHRPHHGLAQTPPDRGDDLAPRATFVSYCKIDSAASSASTRRSHQVTRYSAPTPPCLAEPLIRRTAR</sequence>
<dbReference type="InterPro" id="IPR012337">
    <property type="entry name" value="RNaseH-like_sf"/>
</dbReference>
<organism evidence="2 3">
    <name type="scientific">Streptosporangium album</name>
    <dbReference type="NCBI Taxonomy" id="47479"/>
    <lineage>
        <taxon>Bacteria</taxon>
        <taxon>Bacillati</taxon>
        <taxon>Actinomycetota</taxon>
        <taxon>Actinomycetes</taxon>
        <taxon>Streptosporangiales</taxon>
        <taxon>Streptosporangiaceae</taxon>
        <taxon>Streptosporangium</taxon>
    </lineage>
</organism>
<dbReference type="PROSITE" id="PS50994">
    <property type="entry name" value="INTEGRASE"/>
    <property type="match status" value="1"/>
</dbReference>
<dbReference type="Pfam" id="PF13683">
    <property type="entry name" value="rve_3"/>
    <property type="match status" value="1"/>
</dbReference>
<dbReference type="RefSeq" id="WP_221466786.1">
    <property type="nucleotide sequence ID" value="NZ_JACHJU010000005.1"/>
</dbReference>
<dbReference type="SUPFAM" id="SSF53098">
    <property type="entry name" value="Ribonuclease H-like"/>
    <property type="match status" value="1"/>
</dbReference>
<evidence type="ECO:0000313" key="3">
    <source>
        <dbReference type="Proteomes" id="UP000534286"/>
    </source>
</evidence>
<evidence type="ECO:0000313" key="2">
    <source>
        <dbReference type="EMBL" id="MBB4943566.1"/>
    </source>
</evidence>
<accession>A0A7W7S454</accession>
<gene>
    <name evidence="2" type="ORF">FHR32_007966</name>
</gene>
<dbReference type="GO" id="GO:0003676">
    <property type="term" value="F:nucleic acid binding"/>
    <property type="evidence" value="ECO:0007669"/>
    <property type="project" value="InterPro"/>
</dbReference>
<protein>
    <recommendedName>
        <fullName evidence="1">Integrase catalytic domain-containing protein</fullName>
    </recommendedName>
</protein>
<keyword evidence="3" id="KW-1185">Reference proteome</keyword>
<feature type="domain" description="Integrase catalytic" evidence="1">
    <location>
        <begin position="1"/>
        <end position="92"/>
    </location>
</feature>
<dbReference type="EMBL" id="JACHJU010000005">
    <property type="protein sequence ID" value="MBB4943566.1"/>
    <property type="molecule type" value="Genomic_DNA"/>
</dbReference>